<organism evidence="2 3">
    <name type="scientific">Moorena producens (strain JHB)</name>
    <dbReference type="NCBI Taxonomy" id="1454205"/>
    <lineage>
        <taxon>Bacteria</taxon>
        <taxon>Bacillati</taxon>
        <taxon>Cyanobacteriota</taxon>
        <taxon>Cyanophyceae</taxon>
        <taxon>Coleofasciculales</taxon>
        <taxon>Coleofasciculaceae</taxon>
        <taxon>Moorena</taxon>
    </lineage>
</organism>
<feature type="compositionally biased region" description="Acidic residues" evidence="1">
    <location>
        <begin position="397"/>
        <end position="429"/>
    </location>
</feature>
<feature type="compositionally biased region" description="Polar residues" evidence="1">
    <location>
        <begin position="385"/>
        <end position="394"/>
    </location>
</feature>
<dbReference type="AlphaFoldDB" id="A0A1D9FYL4"/>
<proteinExistence type="predicted"/>
<dbReference type="Proteomes" id="UP000176944">
    <property type="component" value="Chromosome"/>
</dbReference>
<evidence type="ECO:0000313" key="2">
    <source>
        <dbReference type="EMBL" id="AOY80457.1"/>
    </source>
</evidence>
<accession>A0A1D9FYL4</accession>
<feature type="region of interest" description="Disordered" evidence="1">
    <location>
        <begin position="187"/>
        <end position="228"/>
    </location>
</feature>
<feature type="compositionally biased region" description="Polar residues" evidence="1">
    <location>
        <begin position="552"/>
        <end position="569"/>
    </location>
</feature>
<dbReference type="EMBL" id="CP017708">
    <property type="protein sequence ID" value="AOY80457.1"/>
    <property type="molecule type" value="Genomic_DNA"/>
</dbReference>
<feature type="region of interest" description="Disordered" evidence="1">
    <location>
        <begin position="344"/>
        <end position="491"/>
    </location>
</feature>
<sequence>MAPSDDFRQYLKTGNIKEALVLALSEAVDLKITTWVADTNADLDAAQAKPGHRMCTRIDTINGAIDNEVGDQFIGNGRYRELRQFHNDQVAQGNQIIQSNLKSLHKLFEVLLTLGYPTSTTGVIEPESPRGETHLLPSIEPVTETRVAIESVESVESQTEHRVDTVTKAVLGTGLAAAAVASASELVAEPPPAEVEPTQAAPETPPTISADLESVTTPTPGKLDDSLMNPYTVTEPIIKPGLVDEVVDEVVSDAGLFPEITESNELPETTELEEEEAIANFLQDRWSESESVLVPPPPIEEETDISPDLLPDTAPEVESVLVTPPPIDEETEIIPDFLPDTAPELESILVPPPPVPEETQASPDSFLETEPELLEVPSAELESSLMPSTDSTQALEAETEQDDWDDSMWELLESPDQELTDQDISDAEIDQQWQEFVEEQSEPADLKPSDAVDNQNWELLTLEDLESTPLSPEPTTEASNHELEEEWGDLFEEDTQQIDAETNILSLESLELEENEDWDDWMLEQPQESSLELTTPEIDSLDVSEDNEWEKLTTNANPFTAPSNLNGSATDLELDEDWDDFPTDELESYPSLGNSLELSAPSEDPDTSELTNDLTDDHNFNQDQSQELDPFLEISELTDQSQQGSEDLMEDLFDFPVAQQTESEPIKLDDDNWSSLEESLFIKKPRKKED</sequence>
<feature type="compositionally biased region" description="Acidic residues" evidence="1">
    <location>
        <begin position="539"/>
        <end position="548"/>
    </location>
</feature>
<evidence type="ECO:0000313" key="3">
    <source>
        <dbReference type="Proteomes" id="UP000176944"/>
    </source>
</evidence>
<gene>
    <name evidence="2" type="ORF">BJP36_11565</name>
</gene>
<name>A0A1D9FYL4_MOOP1</name>
<feature type="compositionally biased region" description="Acidic residues" evidence="1">
    <location>
        <begin position="572"/>
        <end position="587"/>
    </location>
</feature>
<evidence type="ECO:0000256" key="1">
    <source>
        <dbReference type="SAM" id="MobiDB-lite"/>
    </source>
</evidence>
<protein>
    <submittedName>
        <fullName evidence="2">Uncharacterized protein</fullName>
    </submittedName>
</protein>
<feature type="region of interest" description="Disordered" evidence="1">
    <location>
        <begin position="516"/>
        <end position="630"/>
    </location>
</feature>
<reference evidence="3" key="1">
    <citation type="submission" date="2016-10" db="EMBL/GenBank/DDBJ databases">
        <title>Comparative genomics uncovers the prolific and rare metabolic potential of the cyanobacterial genus Moorea.</title>
        <authorList>
            <person name="Leao T."/>
            <person name="Castelao G."/>
            <person name="Korobeynikov A."/>
            <person name="Monroe E.A."/>
            <person name="Podell S."/>
            <person name="Glukhov E."/>
            <person name="Allen E."/>
            <person name="Gerwick W.H."/>
            <person name="Gerwick L."/>
        </authorList>
    </citation>
    <scope>NUCLEOTIDE SEQUENCE [LARGE SCALE GENOMIC DNA]</scope>
    <source>
        <strain evidence="3">JHB</strain>
    </source>
</reference>
<feature type="compositionally biased region" description="Polar residues" evidence="1">
    <location>
        <begin position="468"/>
        <end position="478"/>
    </location>
</feature>
<feature type="region of interest" description="Disordered" evidence="1">
    <location>
        <begin position="287"/>
        <end position="312"/>
    </location>
</feature>